<evidence type="ECO:0000313" key="2">
    <source>
        <dbReference type="Proteomes" id="UP000223201"/>
    </source>
</evidence>
<evidence type="ECO:0000313" key="1">
    <source>
        <dbReference type="EMBL" id="APZ82833.1"/>
    </source>
</evidence>
<name>A0A219YHF5_BPK54</name>
<protein>
    <submittedName>
        <fullName evidence="1">Uncharacterized protein</fullName>
    </submittedName>
</protein>
<sequence length="64" mass="7140">MSTTSRLGRLLYGNRAADSHRPDHGLSRSWSLDVSLDYQADSRAQRRVINSWAQLGPTIGKCPL</sequence>
<organismHost>
    <name type="scientific">Klebsiella</name>
    <dbReference type="NCBI Taxonomy" id="570"/>
</organismHost>
<proteinExistence type="predicted"/>
<keyword evidence="2" id="KW-1185">Reference proteome</keyword>
<gene>
    <name evidence="1" type="ORF">k54_023</name>
</gene>
<dbReference type="Proteomes" id="UP000223201">
    <property type="component" value="Segment"/>
</dbReference>
<reference evidence="1 2" key="1">
    <citation type="journal article" date="2017" name="Sci. Rep.">
        <title>Two T7-like Bacteriophages, K5-2 and K5-4, Each Encodes Two Capsule Depolymerases: Isolation and Functional Characterization.</title>
        <authorList>
            <person name="Hsieh P.F."/>
            <person name="Lin H.H."/>
            <person name="Lin T.L."/>
            <person name="Chen Y.Y."/>
            <person name="Wang J.T."/>
        </authorList>
    </citation>
    <scope>NUCLEOTIDE SEQUENCE [LARGE SCALE GENOMIC DNA]</scope>
</reference>
<organism evidence="1 2">
    <name type="scientific">Klebsiella phage K5-4</name>
    <name type="common">Bacteriophage K5-4</name>
    <dbReference type="NCBI Taxonomy" id="1932362"/>
    <lineage>
        <taxon>Viruses</taxon>
        <taxon>Duplodnaviria</taxon>
        <taxon>Heunggongvirae</taxon>
        <taxon>Uroviricota</taxon>
        <taxon>Caudoviricetes</taxon>
        <taxon>Autographivirales</taxon>
        <taxon>Autotranscriptaviridae</taxon>
        <taxon>Studiervirinae</taxon>
        <taxon>Przondovirus</taxon>
        <taxon>Przondovirus K54</taxon>
    </lineage>
</organism>
<dbReference type="EMBL" id="KY389316">
    <property type="protein sequence ID" value="APZ82833.1"/>
    <property type="molecule type" value="Genomic_DNA"/>
</dbReference>
<accession>A0A219YHF5</accession>